<keyword evidence="3" id="KW-1185">Reference proteome</keyword>
<dbReference type="Proteomes" id="UP000192569">
    <property type="component" value="Chromosome I"/>
</dbReference>
<evidence type="ECO:0000313" key="3">
    <source>
        <dbReference type="Proteomes" id="UP000192569"/>
    </source>
</evidence>
<feature type="compositionally biased region" description="Basic and acidic residues" evidence="1">
    <location>
        <begin position="46"/>
        <end position="60"/>
    </location>
</feature>
<dbReference type="EMBL" id="LT838272">
    <property type="protein sequence ID" value="SMB99891.1"/>
    <property type="molecule type" value="Genomic_DNA"/>
</dbReference>
<gene>
    <name evidence="2" type="ORF">SAMN00808754_3140</name>
</gene>
<sequence length="228" mass="25519">MTQRKGLLLVFILLLFTTLLVGCGWEKKQSSSPSGEKTSESQQVQVEKEKTTELREEKGAETQSGKDQSQVLKQDLKQSPLNPDQKQQPNNKPPVPQRPLEATFYERRESKGGIEVEITWVTPEYLRARGQKPTPEQERDLTSNLVFNIALTTHAGNLMSFDFAGSTSLKINGQEAGKGTWQLVSADAHHPEGILRFTAPVDEPVKDLTLIIKGLGEVPERVFKWELP</sequence>
<feature type="region of interest" description="Disordered" evidence="1">
    <location>
        <begin position="27"/>
        <end position="99"/>
    </location>
</feature>
<proteinExistence type="predicted"/>
<feature type="compositionally biased region" description="Low complexity" evidence="1">
    <location>
        <begin position="30"/>
        <end position="42"/>
    </location>
</feature>
<protein>
    <submittedName>
        <fullName evidence="2">Uncharacterized protein</fullName>
    </submittedName>
</protein>
<name>A0A1W1W3E1_9FIRM</name>
<feature type="compositionally biased region" description="Low complexity" evidence="1">
    <location>
        <begin position="80"/>
        <end position="90"/>
    </location>
</feature>
<dbReference type="AlphaFoldDB" id="A0A1W1W3E1"/>
<evidence type="ECO:0000256" key="1">
    <source>
        <dbReference type="SAM" id="MobiDB-lite"/>
    </source>
</evidence>
<dbReference type="STRING" id="698762.SAMN00808754_3140"/>
<organism evidence="2 3">
    <name type="scientific">Thermanaeromonas toyohensis ToBE</name>
    <dbReference type="NCBI Taxonomy" id="698762"/>
    <lineage>
        <taxon>Bacteria</taxon>
        <taxon>Bacillati</taxon>
        <taxon>Bacillota</taxon>
        <taxon>Clostridia</taxon>
        <taxon>Neomoorellales</taxon>
        <taxon>Neomoorellaceae</taxon>
        <taxon>Thermanaeromonas</taxon>
    </lineage>
</organism>
<accession>A0A1W1W3E1</accession>
<feature type="compositionally biased region" description="Polar residues" evidence="1">
    <location>
        <begin position="61"/>
        <end position="72"/>
    </location>
</feature>
<evidence type="ECO:0000313" key="2">
    <source>
        <dbReference type="EMBL" id="SMB99891.1"/>
    </source>
</evidence>
<reference evidence="2 3" key="1">
    <citation type="submission" date="2017-04" db="EMBL/GenBank/DDBJ databases">
        <authorList>
            <person name="Afonso C.L."/>
            <person name="Miller P.J."/>
            <person name="Scott M.A."/>
            <person name="Spackman E."/>
            <person name="Goraichik I."/>
            <person name="Dimitrov K.M."/>
            <person name="Suarez D.L."/>
            <person name="Swayne D.E."/>
        </authorList>
    </citation>
    <scope>NUCLEOTIDE SEQUENCE [LARGE SCALE GENOMIC DNA]</scope>
    <source>
        <strain evidence="2 3">ToBE</strain>
    </source>
</reference>
<dbReference type="PROSITE" id="PS51257">
    <property type="entry name" value="PROKAR_LIPOPROTEIN"/>
    <property type="match status" value="1"/>
</dbReference>